<reference evidence="1 2" key="1">
    <citation type="submission" date="2023-12" db="EMBL/GenBank/DDBJ databases">
        <title>Novel species of the genus Arcicella isolated from rivers.</title>
        <authorList>
            <person name="Lu H."/>
        </authorList>
    </citation>
    <scope>NUCLEOTIDE SEQUENCE [LARGE SCALE GENOMIC DNA]</scope>
    <source>
        <strain evidence="1 2">DC25W</strain>
    </source>
</reference>
<evidence type="ECO:0000313" key="2">
    <source>
        <dbReference type="Proteomes" id="UP001302222"/>
    </source>
</evidence>
<dbReference type="RefSeq" id="WP_323259215.1">
    <property type="nucleotide sequence ID" value="NZ_JAYGIM010000010.1"/>
</dbReference>
<proteinExistence type="predicted"/>
<name>A0ABU5SK03_9BACT</name>
<protein>
    <submittedName>
        <fullName evidence="1">Uncharacterized protein</fullName>
    </submittedName>
</protein>
<sequence>MTLHEEVILALKSNDKTVQTNAIHNFRAMYSKHLKNHAKQKYLSDNEAEKEIDNALKMILSAIIEYDYLPKEDDLIKRLRKTVSLTHYESRLAEEMLKFINQQETDYLSIEKKIRKILNPFLQLFNSTENNYILINVANQPLMTDWIAQQTFDYYIYRTLGKDEKITRNRLAKFHHIIHETYLIFTIRYSQNESAKKKAENKINELCRLSFAEKRSTDDDLFSESMELLFSELSRKDFILKTSIQKYWHGIFNTLLDKSNREKSSSKSIKHLKVPADKSFCLEEVFLFIQDGLDAIEKVHAGNARRLLLTGRKSHFIKLVIEAMLSEASRGFLNSGKKYNYKNKQSEAQQRQDCKKALIDWMQNEINHPESTWANAKGKAIYQFICNENP</sequence>
<keyword evidence="2" id="KW-1185">Reference proteome</keyword>
<dbReference type="Proteomes" id="UP001302222">
    <property type="component" value="Unassembled WGS sequence"/>
</dbReference>
<dbReference type="EMBL" id="JAYGIM010000010">
    <property type="protein sequence ID" value="MEA5427633.1"/>
    <property type="molecule type" value="Genomic_DNA"/>
</dbReference>
<gene>
    <name evidence="1" type="ORF">VB798_13675</name>
</gene>
<accession>A0ABU5SK03</accession>
<comment type="caution">
    <text evidence="1">The sequence shown here is derived from an EMBL/GenBank/DDBJ whole genome shotgun (WGS) entry which is preliminary data.</text>
</comment>
<organism evidence="1 2">
    <name type="scientific">Arcicella lustrica</name>
    <dbReference type="NCBI Taxonomy" id="2984196"/>
    <lineage>
        <taxon>Bacteria</taxon>
        <taxon>Pseudomonadati</taxon>
        <taxon>Bacteroidota</taxon>
        <taxon>Cytophagia</taxon>
        <taxon>Cytophagales</taxon>
        <taxon>Flectobacillaceae</taxon>
        <taxon>Arcicella</taxon>
    </lineage>
</organism>
<evidence type="ECO:0000313" key="1">
    <source>
        <dbReference type="EMBL" id="MEA5427633.1"/>
    </source>
</evidence>